<evidence type="ECO:0000313" key="3">
    <source>
        <dbReference type="Proteomes" id="UP001253545"/>
    </source>
</evidence>
<name>A0ABU2ZS21_9ALTE</name>
<evidence type="ECO:0000256" key="1">
    <source>
        <dbReference type="SAM" id="MobiDB-lite"/>
    </source>
</evidence>
<reference evidence="2 3" key="1">
    <citation type="submission" date="2023-09" db="EMBL/GenBank/DDBJ databases">
        <authorList>
            <person name="Rey-Velasco X."/>
        </authorList>
    </citation>
    <scope>NUCLEOTIDE SEQUENCE [LARGE SCALE GENOMIC DNA]</scope>
    <source>
        <strain evidence="2 3">P117</strain>
    </source>
</reference>
<dbReference type="EMBL" id="JAVRHX010000003">
    <property type="protein sequence ID" value="MDT0595420.1"/>
    <property type="molecule type" value="Genomic_DNA"/>
</dbReference>
<dbReference type="Proteomes" id="UP001253545">
    <property type="component" value="Unassembled WGS sequence"/>
</dbReference>
<evidence type="ECO:0000313" key="2">
    <source>
        <dbReference type="EMBL" id="MDT0595420.1"/>
    </source>
</evidence>
<protein>
    <submittedName>
        <fullName evidence="2">DUF3530 family protein</fullName>
    </submittedName>
</protein>
<keyword evidence="3" id="KW-1185">Reference proteome</keyword>
<comment type="caution">
    <text evidence="2">The sequence shown here is derived from an EMBL/GenBank/DDBJ whole genome shotgun (WGS) entry which is preliminary data.</text>
</comment>
<feature type="region of interest" description="Disordered" evidence="1">
    <location>
        <begin position="104"/>
        <end position="129"/>
    </location>
</feature>
<gene>
    <name evidence="2" type="ORF">RM552_11235</name>
</gene>
<accession>A0ABU2ZS21</accession>
<dbReference type="RefSeq" id="WP_311368936.1">
    <property type="nucleotide sequence ID" value="NZ_JAVRHX010000003.1"/>
</dbReference>
<dbReference type="Pfam" id="PF12048">
    <property type="entry name" value="DUF3530"/>
    <property type="match status" value="1"/>
</dbReference>
<feature type="compositionally biased region" description="Low complexity" evidence="1">
    <location>
        <begin position="118"/>
        <end position="128"/>
    </location>
</feature>
<sequence length="291" mass="32273">MTNSVRANTDSPQLTEEMSHFLKDAKLQTLNITVGEKTLEVPLLTFESLQVATKGTIVLVSDNQTQTGSVANMAKLAKELANWGWNAILITPTSEYLVSISNNETNASESSDSDNDNNETSTTAEENIPAPQTGIHASIWQTQELAYDLQSYGVFLNTIVAEALKAPASQMGFRLMLLEGQSAVVGMSTIMEQENTFQIDGLVTINPYWLDYEVHKQVPMFIPKLQMPMLDLLSPSDSALARKYAQQRQNSARVNLVKMYRQRTLLGAGLQSLPEQYVAKEIVGWTTFMGW</sequence>
<dbReference type="InterPro" id="IPR022529">
    <property type="entry name" value="DUF3530"/>
</dbReference>
<organism evidence="2 3">
    <name type="scientific">Glaciecola petra</name>
    <dbReference type="NCBI Taxonomy" id="3075602"/>
    <lineage>
        <taxon>Bacteria</taxon>
        <taxon>Pseudomonadati</taxon>
        <taxon>Pseudomonadota</taxon>
        <taxon>Gammaproteobacteria</taxon>
        <taxon>Alteromonadales</taxon>
        <taxon>Alteromonadaceae</taxon>
        <taxon>Glaciecola</taxon>
    </lineage>
</organism>
<proteinExistence type="predicted"/>